<gene>
    <name evidence="8" type="ORF">Aargi30884_21370</name>
</gene>
<dbReference type="SUPFAM" id="SSF55804">
    <property type="entry name" value="Phoshotransferase/anion transport protein"/>
    <property type="match status" value="1"/>
</dbReference>
<feature type="domain" description="HTH deoR-type" evidence="5">
    <location>
        <begin position="4"/>
        <end position="62"/>
    </location>
</feature>
<proteinExistence type="predicted"/>
<dbReference type="Gene3D" id="1.10.1790.10">
    <property type="entry name" value="PRD domain"/>
    <property type="match status" value="2"/>
</dbReference>
<feature type="domain" description="PRD" evidence="7">
    <location>
        <begin position="171"/>
        <end position="272"/>
    </location>
</feature>
<dbReference type="InterPro" id="IPR011608">
    <property type="entry name" value="PRD"/>
</dbReference>
<dbReference type="InterPro" id="IPR036634">
    <property type="entry name" value="PRD_sf"/>
</dbReference>
<dbReference type="InterPro" id="IPR002178">
    <property type="entry name" value="PTS_EIIA_type-2_dom"/>
</dbReference>
<reference evidence="9" key="1">
    <citation type="submission" date="2019-05" db="EMBL/GenBank/DDBJ databases">
        <title>Complete genome sequencing of Absiella argi strain JCM 30884.</title>
        <authorList>
            <person name="Sakamoto M."/>
            <person name="Murakami T."/>
            <person name="Mori H."/>
        </authorList>
    </citation>
    <scope>NUCLEOTIDE SEQUENCE [LARGE SCALE GENOMIC DNA]</scope>
    <source>
        <strain evidence="9">JCM 30884</strain>
    </source>
</reference>
<dbReference type="InterPro" id="IPR007737">
    <property type="entry name" value="Mga_HTH"/>
</dbReference>
<dbReference type="InterPro" id="IPR013196">
    <property type="entry name" value="HTH_11"/>
</dbReference>
<dbReference type="InterPro" id="IPR016152">
    <property type="entry name" value="PTrfase/Anion_transptr"/>
</dbReference>
<dbReference type="KEGG" id="aarg:Aargi30884_21370"/>
<dbReference type="Gene3D" id="1.10.10.10">
    <property type="entry name" value="Winged helix-like DNA-binding domain superfamily/Winged helix DNA-binding domain"/>
    <property type="match status" value="1"/>
</dbReference>
<dbReference type="PROSITE" id="PS51372">
    <property type="entry name" value="PRD_2"/>
    <property type="match status" value="2"/>
</dbReference>
<dbReference type="Proteomes" id="UP000464754">
    <property type="component" value="Chromosome"/>
</dbReference>
<accession>A0A6N4TL59</accession>
<dbReference type="InterPro" id="IPR001034">
    <property type="entry name" value="DeoR_HTH"/>
</dbReference>
<evidence type="ECO:0000256" key="2">
    <source>
        <dbReference type="ARBA" id="ARBA00023015"/>
    </source>
</evidence>
<keyword evidence="4" id="KW-0804">Transcription</keyword>
<dbReference type="Gene3D" id="3.40.930.10">
    <property type="entry name" value="Mannitol-specific EII, Chain A"/>
    <property type="match status" value="1"/>
</dbReference>
<dbReference type="Pfam" id="PF05043">
    <property type="entry name" value="Mga"/>
    <property type="match status" value="1"/>
</dbReference>
<feature type="domain" description="PTS EIIA type-2" evidence="6">
    <location>
        <begin position="479"/>
        <end position="618"/>
    </location>
</feature>
<feature type="domain" description="PRD" evidence="7">
    <location>
        <begin position="273"/>
        <end position="380"/>
    </location>
</feature>
<dbReference type="PANTHER" id="PTHR30185">
    <property type="entry name" value="CRYPTIC BETA-GLUCOSIDE BGL OPERON ANTITERMINATOR"/>
    <property type="match status" value="1"/>
</dbReference>
<keyword evidence="3" id="KW-0010">Activator</keyword>
<dbReference type="PANTHER" id="PTHR30185:SF12">
    <property type="entry name" value="TRANSCRIPTIONAL REGULATOR MANR"/>
    <property type="match status" value="1"/>
</dbReference>
<sequence length="618" mass="72703">MIELTKRQLEIVNIIKKERIVSSSKIGQMLNVSSKTIRNEINEINSKCKSSYIVSEKGSGYKINSNLQVQINDEDSQLNRNFLILRDLLSKEEIDLYELAESLFISESTLLKSIQMLNEIIRKRNPNIQIQRNHNMLKLNGSEEKRRQVSTYFLMHELEEYNFDLKNYADFFSLFDLNILKELILEFNKEYHIKMKDVEVLSFVMHVAVMIDRILQGNEIIMPEYTQVDQSQKELAITFYKKLKNWLPIAMSESEINYLACLFAGKVSSQNKEQLEELGDFVKKVLQQIKDYYDIDLTEDEELIKNLQIHLMGLKNRIEHNTFLNNPLIADIRTHFPIMYDISIFFAVKIQEFFDTRLQEGEIGYLTLHFMGAVERLNSKIHKKIVVISPIGEAVNEYIRKRLSSVHELRIEICEILSIFDVEKIEEYKPDLVVSLMSIPKAISYPYYVCKELLSNQDIEHIYLELTNKKENEKNNIEHFFDNDLFFYDQCFENKDELLSYLCEQLCKKGYAKQDYLEKVLKREQIAPTAYGNLFAIPHPIEKCAVENKICICILKKPIIWSDKKVKIVFLFALTKEKNDKFDSMFTQMVSLLDNIDKVKKLVKTKTLIEFLAEFVQE</sequence>
<dbReference type="InterPro" id="IPR050661">
    <property type="entry name" value="BglG_antiterminators"/>
</dbReference>
<evidence type="ECO:0000313" key="8">
    <source>
        <dbReference type="EMBL" id="BBK23234.1"/>
    </source>
</evidence>
<dbReference type="InterPro" id="IPR036388">
    <property type="entry name" value="WH-like_DNA-bd_sf"/>
</dbReference>
<dbReference type="Pfam" id="PF00359">
    <property type="entry name" value="PTS_EIIA_2"/>
    <property type="match status" value="1"/>
</dbReference>
<dbReference type="Pfam" id="PF00874">
    <property type="entry name" value="PRD"/>
    <property type="match status" value="2"/>
</dbReference>
<keyword evidence="9" id="KW-1185">Reference proteome</keyword>
<evidence type="ECO:0000256" key="4">
    <source>
        <dbReference type="ARBA" id="ARBA00023163"/>
    </source>
</evidence>
<organism evidence="8 9">
    <name type="scientific">Amedibacterium intestinale</name>
    <dbReference type="NCBI Taxonomy" id="2583452"/>
    <lineage>
        <taxon>Bacteria</taxon>
        <taxon>Bacillati</taxon>
        <taxon>Bacillota</taxon>
        <taxon>Erysipelotrichia</taxon>
        <taxon>Erysipelotrichales</taxon>
        <taxon>Erysipelotrichaceae</taxon>
        <taxon>Amedibacterium</taxon>
    </lineage>
</organism>
<evidence type="ECO:0000313" key="9">
    <source>
        <dbReference type="Proteomes" id="UP000464754"/>
    </source>
</evidence>
<protein>
    <submittedName>
        <fullName evidence="8">Transcriptional antiterminator</fullName>
    </submittedName>
</protein>
<dbReference type="SUPFAM" id="SSF46785">
    <property type="entry name" value="Winged helix' DNA-binding domain"/>
    <property type="match status" value="1"/>
</dbReference>
<evidence type="ECO:0000256" key="3">
    <source>
        <dbReference type="ARBA" id="ARBA00023159"/>
    </source>
</evidence>
<dbReference type="PROSITE" id="PS51094">
    <property type="entry name" value="PTS_EIIA_TYPE_2"/>
    <property type="match status" value="1"/>
</dbReference>
<dbReference type="EMBL" id="AP019695">
    <property type="protein sequence ID" value="BBK23234.1"/>
    <property type="molecule type" value="Genomic_DNA"/>
</dbReference>
<dbReference type="SUPFAM" id="SSF63520">
    <property type="entry name" value="PTS-regulatory domain, PRD"/>
    <property type="match status" value="2"/>
</dbReference>
<dbReference type="AlphaFoldDB" id="A0A6N4TL59"/>
<evidence type="ECO:0000259" key="5">
    <source>
        <dbReference type="PROSITE" id="PS51000"/>
    </source>
</evidence>
<evidence type="ECO:0000259" key="7">
    <source>
        <dbReference type="PROSITE" id="PS51372"/>
    </source>
</evidence>
<name>A0A6N4TL59_9FIRM</name>
<dbReference type="RefSeq" id="WP_163052250.1">
    <property type="nucleotide sequence ID" value="NZ_AP019695.1"/>
</dbReference>
<keyword evidence="2" id="KW-0805">Transcription regulation</keyword>
<dbReference type="PROSITE" id="PS51000">
    <property type="entry name" value="HTH_DEOR_2"/>
    <property type="match status" value="1"/>
</dbReference>
<dbReference type="Pfam" id="PF08279">
    <property type="entry name" value="HTH_11"/>
    <property type="match status" value="1"/>
</dbReference>
<evidence type="ECO:0000259" key="6">
    <source>
        <dbReference type="PROSITE" id="PS51094"/>
    </source>
</evidence>
<evidence type="ECO:0000256" key="1">
    <source>
        <dbReference type="ARBA" id="ARBA00022737"/>
    </source>
</evidence>
<dbReference type="InterPro" id="IPR036390">
    <property type="entry name" value="WH_DNA-bd_sf"/>
</dbReference>
<dbReference type="GO" id="GO:0003700">
    <property type="term" value="F:DNA-binding transcription factor activity"/>
    <property type="evidence" value="ECO:0007669"/>
    <property type="project" value="InterPro"/>
</dbReference>
<keyword evidence="1" id="KW-0677">Repeat</keyword>